<evidence type="ECO:0000256" key="1">
    <source>
        <dbReference type="ARBA" id="ARBA00004496"/>
    </source>
</evidence>
<evidence type="ECO:0000256" key="7">
    <source>
        <dbReference type="ARBA" id="ARBA00022842"/>
    </source>
</evidence>
<evidence type="ECO:0000313" key="15">
    <source>
        <dbReference type="Proteomes" id="UP000694546"/>
    </source>
</evidence>
<comment type="function">
    <text evidence="9">Pyrophosphatase that hydrolyzes the non-canonical purine nucleotides inosine triphosphate (ITP), deoxyinosine triphosphate (dITP) as well as 2'-deoxy-N-6-hydroxylaminopurine triphosphate (dHAPTP) and xanthosine 5'-triphosphate (XTP) to their respective monophosphate derivatives. The enzyme does not distinguish between the deoxy- and ribose forms. Probably excludes non-canonical purines from RNA and DNA precursor pools, thus preventing their incorporation into RNA and DNA and avoiding chromosomal lesions.</text>
</comment>
<feature type="binding site" evidence="13">
    <location>
        <begin position="182"/>
        <end position="185"/>
    </location>
    <ligand>
        <name>ITP</name>
        <dbReference type="ChEBI" id="CHEBI:61402"/>
    </ligand>
</feature>
<feature type="binding site" evidence="13">
    <location>
        <position position="78"/>
    </location>
    <ligand>
        <name>Mg(2+)</name>
        <dbReference type="ChEBI" id="CHEBI:18420"/>
    </ligand>
</feature>
<dbReference type="GO" id="GO:0000166">
    <property type="term" value="F:nucleotide binding"/>
    <property type="evidence" value="ECO:0007669"/>
    <property type="project" value="UniProtKB-KW"/>
</dbReference>
<dbReference type="GO" id="GO:0009117">
    <property type="term" value="P:nucleotide metabolic process"/>
    <property type="evidence" value="ECO:0007669"/>
    <property type="project" value="UniProtKB-KW"/>
</dbReference>
<dbReference type="GO" id="GO:0036222">
    <property type="term" value="F:XTP diphosphatase activity"/>
    <property type="evidence" value="ECO:0007669"/>
    <property type="project" value="UniProtKB-UniRule"/>
</dbReference>
<dbReference type="PANTHER" id="PTHR11067:SF9">
    <property type="entry name" value="INOSINE TRIPHOSPHATE PYROPHOSPHATASE"/>
    <property type="match status" value="1"/>
</dbReference>
<protein>
    <recommendedName>
        <fullName evidence="13">Inosine triphosphate pyrophosphatase</fullName>
        <shortName evidence="13">ITPase</shortName>
        <shortName evidence="13">Inosine triphosphatase</shortName>
        <ecNumber evidence="13">3.6.1.66</ecNumber>
    </recommendedName>
    <alternativeName>
        <fullName evidence="13">Non-canonical purine NTP pyrophosphatase</fullName>
    </alternativeName>
    <alternativeName>
        <fullName evidence="13">Non-standard purine NTP pyrophosphatase</fullName>
    </alternativeName>
    <alternativeName>
        <fullName evidence="13">Nucleoside-triphosphate diphosphatase</fullName>
    </alternativeName>
    <alternativeName>
        <fullName evidence="13">Nucleoside-triphosphate pyrophosphatase</fullName>
        <shortName evidence="13">NTPase</shortName>
    </alternativeName>
    <alternativeName>
        <fullName evidence="13">XTP/dITP diphosphatase</fullName>
    </alternativeName>
</protein>
<dbReference type="Proteomes" id="UP000694546">
    <property type="component" value="Chromosome 12"/>
</dbReference>
<feature type="binding site" evidence="13">
    <location>
        <position position="106"/>
    </location>
    <ligand>
        <name>Mg(2+)</name>
        <dbReference type="ChEBI" id="CHEBI:18420"/>
    </ligand>
</feature>
<dbReference type="FunFam" id="3.90.950.10:FF:000003">
    <property type="entry name" value="Inosine triphosphate pyrophosphatase"/>
    <property type="match status" value="1"/>
</dbReference>
<evidence type="ECO:0000256" key="2">
    <source>
        <dbReference type="ARBA" id="ARBA00008023"/>
    </source>
</evidence>
<accession>A0A8C5CKZ9</accession>
<comment type="similarity">
    <text evidence="2 13">Belongs to the HAM1 NTPase family.</text>
</comment>
<evidence type="ECO:0000256" key="8">
    <source>
        <dbReference type="ARBA" id="ARBA00023080"/>
    </source>
</evidence>
<keyword evidence="3 13" id="KW-0963">Cytoplasm</keyword>
<comment type="catalytic activity">
    <reaction evidence="11">
        <text>dITP + H2O = dIMP + diphosphate + H(+)</text>
        <dbReference type="Rhea" id="RHEA:28342"/>
        <dbReference type="ChEBI" id="CHEBI:15377"/>
        <dbReference type="ChEBI" id="CHEBI:15378"/>
        <dbReference type="ChEBI" id="CHEBI:33019"/>
        <dbReference type="ChEBI" id="CHEBI:61194"/>
        <dbReference type="ChEBI" id="CHEBI:61382"/>
        <dbReference type="EC" id="3.6.1.66"/>
    </reaction>
    <physiologicalReaction direction="left-to-right" evidence="11">
        <dbReference type="Rhea" id="RHEA:28343"/>
    </physiologicalReaction>
</comment>
<dbReference type="GO" id="GO:0036220">
    <property type="term" value="F:ITP diphosphatase activity"/>
    <property type="evidence" value="ECO:0007669"/>
    <property type="project" value="UniProtKB-UniRule"/>
</dbReference>
<dbReference type="PANTHER" id="PTHR11067">
    <property type="entry name" value="INOSINE TRIPHOSPHATE PYROPHOSPHATASE/HAM1 PROTEIN"/>
    <property type="match status" value="1"/>
</dbReference>
<evidence type="ECO:0000256" key="3">
    <source>
        <dbReference type="ARBA" id="ARBA00022490"/>
    </source>
</evidence>
<name>A0A8C5CKZ9_GADMO</name>
<proteinExistence type="inferred from homology"/>
<comment type="subunit">
    <text evidence="13">Homodimer.</text>
</comment>
<dbReference type="Ensembl" id="ENSGMOT00000074100.1">
    <property type="protein sequence ID" value="ENSGMOP00000062959.1"/>
    <property type="gene ID" value="ENSGMOG00000012348.2"/>
</dbReference>
<keyword evidence="6 13" id="KW-0378">Hydrolase</keyword>
<dbReference type="GO" id="GO:0009204">
    <property type="term" value="P:deoxyribonucleoside triphosphate catabolic process"/>
    <property type="evidence" value="ECO:0007669"/>
    <property type="project" value="UniProtKB-UniRule"/>
</dbReference>
<comment type="catalytic activity">
    <reaction evidence="12">
        <text>N(6)-hydroxy-dATP + H2O = N(6)-hydroxy-dAMP + diphosphate + H(+)</text>
        <dbReference type="Rhea" id="RHEA:83971"/>
        <dbReference type="ChEBI" id="CHEBI:15377"/>
        <dbReference type="ChEBI" id="CHEBI:15378"/>
        <dbReference type="ChEBI" id="CHEBI:33019"/>
        <dbReference type="ChEBI" id="CHEBI:233529"/>
        <dbReference type="ChEBI" id="CHEBI:233530"/>
    </reaction>
    <physiologicalReaction direction="left-to-right" evidence="12">
        <dbReference type="Rhea" id="RHEA:83972"/>
    </physiologicalReaction>
</comment>
<dbReference type="Pfam" id="PF01725">
    <property type="entry name" value="Ham1p_like"/>
    <property type="match status" value="1"/>
</dbReference>
<dbReference type="GO" id="GO:0005737">
    <property type="term" value="C:cytoplasm"/>
    <property type="evidence" value="ECO:0007669"/>
    <property type="project" value="UniProtKB-SubCell"/>
</dbReference>
<dbReference type="HAMAP" id="MF_03148">
    <property type="entry name" value="HAM1_NTPase"/>
    <property type="match status" value="1"/>
</dbReference>
<dbReference type="InterPro" id="IPR027502">
    <property type="entry name" value="ITPase"/>
</dbReference>
<evidence type="ECO:0000256" key="6">
    <source>
        <dbReference type="ARBA" id="ARBA00022801"/>
    </source>
</evidence>
<keyword evidence="15" id="KW-1185">Reference proteome</keyword>
<feature type="binding site" evidence="13">
    <location>
        <begin position="210"/>
        <end position="211"/>
    </location>
    <ligand>
        <name>ITP</name>
        <dbReference type="ChEBI" id="CHEBI:61402"/>
    </ligand>
</feature>
<reference evidence="14" key="1">
    <citation type="submission" date="2025-08" db="UniProtKB">
        <authorList>
            <consortium name="Ensembl"/>
        </authorList>
    </citation>
    <scope>IDENTIFICATION</scope>
</reference>
<feature type="binding site" evidence="13">
    <location>
        <position position="90"/>
    </location>
    <ligand>
        <name>ITP</name>
        <dbReference type="ChEBI" id="CHEBI:61402"/>
    </ligand>
</feature>
<reference evidence="14" key="2">
    <citation type="submission" date="2025-09" db="UniProtKB">
        <authorList>
            <consortium name="Ensembl"/>
        </authorList>
    </citation>
    <scope>IDENTIFICATION</scope>
</reference>
<keyword evidence="13" id="KW-0464">Manganese</keyword>
<dbReference type="CDD" id="cd00515">
    <property type="entry name" value="HAM1"/>
    <property type="match status" value="1"/>
</dbReference>
<evidence type="ECO:0000313" key="14">
    <source>
        <dbReference type="Ensembl" id="ENSGMOP00000062959.1"/>
    </source>
</evidence>
<organism evidence="14 15">
    <name type="scientific">Gadus morhua</name>
    <name type="common">Atlantic cod</name>
    <dbReference type="NCBI Taxonomy" id="8049"/>
    <lineage>
        <taxon>Eukaryota</taxon>
        <taxon>Metazoa</taxon>
        <taxon>Chordata</taxon>
        <taxon>Craniata</taxon>
        <taxon>Vertebrata</taxon>
        <taxon>Euteleostomi</taxon>
        <taxon>Actinopterygii</taxon>
        <taxon>Neopterygii</taxon>
        <taxon>Teleostei</taxon>
        <taxon>Neoteleostei</taxon>
        <taxon>Acanthomorphata</taxon>
        <taxon>Zeiogadaria</taxon>
        <taxon>Gadariae</taxon>
        <taxon>Gadiformes</taxon>
        <taxon>Gadoidei</taxon>
        <taxon>Gadidae</taxon>
        <taxon>Gadus</taxon>
    </lineage>
</organism>
<comment type="cofactor">
    <cofactor evidence="13">
        <name>Mg(2+)</name>
        <dbReference type="ChEBI" id="CHEBI:18420"/>
    </cofactor>
    <cofactor evidence="13">
        <name>Mn(2+)</name>
        <dbReference type="ChEBI" id="CHEBI:29035"/>
    </cofactor>
    <text evidence="13">Binds 1 divalent metal cation per subunit; can use either Mg(2+) or Mn(2+).</text>
</comment>
<dbReference type="Gene3D" id="3.90.950.10">
    <property type="match status" value="1"/>
</dbReference>
<evidence type="ECO:0000256" key="13">
    <source>
        <dbReference type="HAMAP-Rule" id="MF_03148"/>
    </source>
</evidence>
<dbReference type="GO" id="GO:0046872">
    <property type="term" value="F:metal ion binding"/>
    <property type="evidence" value="ECO:0007669"/>
    <property type="project" value="UniProtKB-KW"/>
</dbReference>
<comment type="catalytic activity">
    <reaction evidence="13">
        <text>XTP + H2O = XMP + diphosphate + H(+)</text>
        <dbReference type="Rhea" id="RHEA:28610"/>
        <dbReference type="ChEBI" id="CHEBI:15377"/>
        <dbReference type="ChEBI" id="CHEBI:15378"/>
        <dbReference type="ChEBI" id="CHEBI:33019"/>
        <dbReference type="ChEBI" id="CHEBI:57464"/>
        <dbReference type="ChEBI" id="CHEBI:61314"/>
        <dbReference type="EC" id="3.6.1.66"/>
    </reaction>
</comment>
<evidence type="ECO:0000256" key="10">
    <source>
        <dbReference type="ARBA" id="ARBA00093218"/>
    </source>
</evidence>
<dbReference type="GeneTree" id="ENSGT00390000015399"/>
<dbReference type="AlphaFoldDB" id="A0A8C5CKZ9"/>
<dbReference type="SUPFAM" id="SSF52972">
    <property type="entry name" value="ITPase-like"/>
    <property type="match status" value="1"/>
</dbReference>
<keyword evidence="4 13" id="KW-0479">Metal-binding</keyword>
<keyword evidence="8 13" id="KW-0546">Nucleotide metabolism</keyword>
<dbReference type="InterPro" id="IPR002637">
    <property type="entry name" value="RdgB/HAM1"/>
</dbReference>
<keyword evidence="7 13" id="KW-0460">Magnesium</keyword>
<evidence type="ECO:0000256" key="4">
    <source>
        <dbReference type="ARBA" id="ARBA00022723"/>
    </source>
</evidence>
<evidence type="ECO:0000256" key="5">
    <source>
        <dbReference type="ARBA" id="ARBA00022741"/>
    </source>
</evidence>
<evidence type="ECO:0000256" key="11">
    <source>
        <dbReference type="ARBA" id="ARBA00093255"/>
    </source>
</evidence>
<sequence>MKPMKHAYRMCNVFDMLLMFSETSLMPRLPNTVTYIYTLTNAIKSTRTYAKSFGFQVIQILGDKFPYKLISRKIDLPEYQGEPDEISIQKCKEAARQADGPVIVEDTCLCFRALEGLPGPYIKWFLDKLKPEGLYKLLAGFEDKSAWALCTFAFSAGKEEPVQLFRGTTEGLIVEPRGPRDFGWDPCFQPEGYEKTYAELPKEVKNTISHRYRALAAMSEHFSKLKDNTAECKKIKLED</sequence>
<evidence type="ECO:0000256" key="9">
    <source>
        <dbReference type="ARBA" id="ARBA00054940"/>
    </source>
</evidence>
<dbReference type="InterPro" id="IPR029001">
    <property type="entry name" value="ITPase-like_fam"/>
</dbReference>
<feature type="binding site" evidence="13">
    <location>
        <begin position="106"/>
        <end position="107"/>
    </location>
    <ligand>
        <name>ITP</name>
        <dbReference type="ChEBI" id="CHEBI:61402"/>
    </ligand>
</feature>
<comment type="function">
    <text evidence="13">Pyrophosphatase that hydrolyzes the non-canonical purine (dITP) as well as 2'-deoxy-N-6-hydroxylaminopurine triphosphate (dHAPTP) and xanthosine 5'-triphosphate (XTP) to their respective monophosphate derivatives. The enzyme does not distinguish between the deoxy- and ribose forms. Probably excludes non-canonical purines from RNA and DNA precursor pools, thus preventing their incorporation into RNA and DNA and avoiding chromosomal lesions.</text>
</comment>
<feature type="binding site" evidence="13">
    <location>
        <position position="205"/>
    </location>
    <ligand>
        <name>ITP</name>
        <dbReference type="ChEBI" id="CHEBI:61402"/>
    </ligand>
</feature>
<comment type="catalytic activity">
    <reaction evidence="10">
        <text>ITP + H2O = IMP + diphosphate + H(+)</text>
        <dbReference type="Rhea" id="RHEA:29399"/>
        <dbReference type="ChEBI" id="CHEBI:15377"/>
        <dbReference type="ChEBI" id="CHEBI:15378"/>
        <dbReference type="ChEBI" id="CHEBI:33019"/>
        <dbReference type="ChEBI" id="CHEBI:58053"/>
        <dbReference type="ChEBI" id="CHEBI:61402"/>
        <dbReference type="EC" id="3.6.1.66"/>
    </reaction>
    <physiologicalReaction direction="left-to-right" evidence="10">
        <dbReference type="Rhea" id="RHEA:29400"/>
    </physiologicalReaction>
</comment>
<keyword evidence="5 13" id="KW-0547">Nucleotide-binding</keyword>
<comment type="caution">
    <text evidence="13">Lacks conserved residue(s) required for the propagation of feature annotation.</text>
</comment>
<dbReference type="EC" id="3.6.1.66" evidence="13"/>
<evidence type="ECO:0000256" key="12">
    <source>
        <dbReference type="ARBA" id="ARBA00093271"/>
    </source>
</evidence>
<gene>
    <name evidence="13" type="primary">ITPA</name>
</gene>
<comment type="subcellular location">
    <subcellularLocation>
        <location evidence="1 13">Cytoplasm</location>
    </subcellularLocation>
</comment>
<dbReference type="GO" id="GO:0035870">
    <property type="term" value="F:dITP diphosphatase activity"/>
    <property type="evidence" value="ECO:0007669"/>
    <property type="project" value="UniProtKB-UniRule"/>
</dbReference>